<protein>
    <recommendedName>
        <fullName evidence="6">G2 and S phase-expressed protein 1 N-terminal domain-containing protein</fullName>
    </recommendedName>
</protein>
<feature type="compositionally biased region" description="Low complexity" evidence="5">
    <location>
        <begin position="244"/>
        <end position="275"/>
    </location>
</feature>
<accession>A0A8T2JBT8</accession>
<reference evidence="7" key="1">
    <citation type="thesis" date="2020" institute="ProQuest LLC" country="789 East Eisenhower Parkway, Ann Arbor, MI, USA">
        <title>Comparative Genomics and Chromosome Evolution.</title>
        <authorList>
            <person name="Mudd A.B."/>
        </authorList>
    </citation>
    <scope>NUCLEOTIDE SEQUENCE</scope>
    <source>
        <strain evidence="7">Female2</strain>
        <tissue evidence="7">Blood</tissue>
    </source>
</reference>
<gene>
    <name evidence="7" type="ORF">GDO86_005890</name>
</gene>
<dbReference type="OrthoDB" id="10072587at2759"/>
<proteinExistence type="predicted"/>
<feature type="region of interest" description="Disordered" evidence="5">
    <location>
        <begin position="364"/>
        <end position="390"/>
    </location>
</feature>
<keyword evidence="2" id="KW-0963">Cytoplasm</keyword>
<comment type="subcellular location">
    <subcellularLocation>
        <location evidence="1">Cytoplasm</location>
        <location evidence="1">Cytoskeleton</location>
    </subcellularLocation>
</comment>
<organism evidence="7 8">
    <name type="scientific">Hymenochirus boettgeri</name>
    <name type="common">Congo dwarf clawed frog</name>
    <dbReference type="NCBI Taxonomy" id="247094"/>
    <lineage>
        <taxon>Eukaryota</taxon>
        <taxon>Metazoa</taxon>
        <taxon>Chordata</taxon>
        <taxon>Craniata</taxon>
        <taxon>Vertebrata</taxon>
        <taxon>Euteleostomi</taxon>
        <taxon>Amphibia</taxon>
        <taxon>Batrachia</taxon>
        <taxon>Anura</taxon>
        <taxon>Pipoidea</taxon>
        <taxon>Pipidae</taxon>
        <taxon>Pipinae</taxon>
        <taxon>Hymenochirus</taxon>
    </lineage>
</organism>
<dbReference type="InterPro" id="IPR032768">
    <property type="entry name" value="GTSE1_N"/>
</dbReference>
<sequence length="652" mass="70275">MDAGGNFALLADEKFDFDISLSPTSAKEEHEECDDEVFIGPVKHKEKCISAAFHNEGVPNKNPSPLNTEVNWSPLSGDKFVEIFKEAHLVALQLECLAADDQKKDQLTPAGTKPAVEKFVQESKSKLKMFENKDDNKTPIVLKRETYCVQDSPFHQLPPSIQQRVASGTGETKSPKNTNPPSPVQAHKLSKVSDSSEDVFSDKSSVASDISDSSFNSSIVGQNKRVLPASSKVSLKRTQFKAPSSSGTFRKNTSSSSSSHSSLNTSLNSSLPMSSPGNAKLNASLNVSINGSRIKSNSSRLMMGRPSGSISSVKTVTEMSKGLLRPSSAVKLATAGNANKSSSVSVAQPLTPAGKIQRQTSAPNLHRLPVPNKPDSFVKSTTNSRPQARVLPTPTSRLKLPQRMGGVSPDRPVLKSMQPTRLMSCSEIGSVISESTPMKSTQAIVINTSTAAKSVSATPSSKHISALPTPLSRRTSGAIMTPRTIPRSISSLRPTLSLQASAKSAKRLPTNRLVESKANGGKETTSPGSSNEEDTSTPAVIPCSLKFSPETKNIHIEEDLIEPLSCPLSKEILLDFEEKKHERNVKVKKHLSAENDSYPLIDLSNTPELNKIVIPLKPTHVDQLIDLSSPLINLSPVLNKENLEIDSPLMKF</sequence>
<name>A0A8T2JBT8_9PIPI</name>
<evidence type="ECO:0000256" key="5">
    <source>
        <dbReference type="SAM" id="MobiDB-lite"/>
    </source>
</evidence>
<evidence type="ECO:0000256" key="4">
    <source>
        <dbReference type="ARBA" id="ARBA00023212"/>
    </source>
</evidence>
<evidence type="ECO:0000256" key="3">
    <source>
        <dbReference type="ARBA" id="ARBA00022553"/>
    </source>
</evidence>
<keyword evidence="8" id="KW-1185">Reference proteome</keyword>
<dbReference type="Proteomes" id="UP000812440">
    <property type="component" value="Chromosome 3"/>
</dbReference>
<evidence type="ECO:0000313" key="8">
    <source>
        <dbReference type="Proteomes" id="UP000812440"/>
    </source>
</evidence>
<keyword evidence="4" id="KW-0206">Cytoskeleton</keyword>
<dbReference type="Pfam" id="PF15259">
    <property type="entry name" value="GTSE1_N"/>
    <property type="match status" value="1"/>
</dbReference>
<keyword evidence="3" id="KW-0597">Phosphoprotein</keyword>
<feature type="domain" description="G2 and S phase-expressed protein 1 N-terminal" evidence="6">
    <location>
        <begin position="8"/>
        <end position="152"/>
    </location>
</feature>
<evidence type="ECO:0000259" key="6">
    <source>
        <dbReference type="Pfam" id="PF15259"/>
    </source>
</evidence>
<feature type="compositionally biased region" description="Low complexity" evidence="5">
    <location>
        <begin position="202"/>
        <end position="218"/>
    </location>
</feature>
<dbReference type="InterPro" id="IPR026657">
    <property type="entry name" value="DDA3/GTSE-1"/>
</dbReference>
<feature type="region of interest" description="Disordered" evidence="5">
    <location>
        <begin position="500"/>
        <end position="538"/>
    </location>
</feature>
<dbReference type="GO" id="GO:0008017">
    <property type="term" value="F:microtubule binding"/>
    <property type="evidence" value="ECO:0007669"/>
    <property type="project" value="TreeGrafter"/>
</dbReference>
<dbReference type="GO" id="GO:0005881">
    <property type="term" value="C:cytoplasmic microtubule"/>
    <property type="evidence" value="ECO:0007669"/>
    <property type="project" value="TreeGrafter"/>
</dbReference>
<evidence type="ECO:0000256" key="1">
    <source>
        <dbReference type="ARBA" id="ARBA00004245"/>
    </source>
</evidence>
<feature type="region of interest" description="Disordered" evidence="5">
    <location>
        <begin position="152"/>
        <end position="282"/>
    </location>
</feature>
<evidence type="ECO:0000256" key="2">
    <source>
        <dbReference type="ARBA" id="ARBA00022490"/>
    </source>
</evidence>
<evidence type="ECO:0000313" key="7">
    <source>
        <dbReference type="EMBL" id="KAG8439896.1"/>
    </source>
</evidence>
<dbReference type="PANTHER" id="PTHR21584:SF10">
    <property type="entry name" value="G2 AND S PHASE-EXPRESSED PROTEIN 1"/>
    <property type="match status" value="1"/>
</dbReference>
<comment type="caution">
    <text evidence="7">The sequence shown here is derived from an EMBL/GenBank/DDBJ whole genome shotgun (WGS) entry which is preliminary data.</text>
</comment>
<dbReference type="EMBL" id="JAACNH010000006">
    <property type="protein sequence ID" value="KAG8439896.1"/>
    <property type="molecule type" value="Genomic_DNA"/>
</dbReference>
<dbReference type="PANTHER" id="PTHR21584">
    <property type="entry name" value="DIFFERENTIAL DISPLAY AND ACTIVATED BY P53 DDA3 /G2 S PHASE EXPRESSED 1"/>
    <property type="match status" value="1"/>
</dbReference>
<feature type="compositionally biased region" description="Polar residues" evidence="5">
    <location>
        <begin position="159"/>
        <end position="177"/>
    </location>
</feature>
<dbReference type="AlphaFoldDB" id="A0A8T2JBT8"/>